<evidence type="ECO:0000313" key="2">
    <source>
        <dbReference type="EMBL" id="KOX81012.1"/>
    </source>
</evidence>
<protein>
    <submittedName>
        <fullName evidence="2">Uncharacterized protein</fullName>
    </submittedName>
</protein>
<reference evidence="2 3" key="1">
    <citation type="submission" date="2015-07" db="EMBL/GenBank/DDBJ databases">
        <title>The genome of Melipona quadrifasciata.</title>
        <authorList>
            <person name="Pan H."/>
            <person name="Kapheim K."/>
        </authorList>
    </citation>
    <scope>NUCLEOTIDE SEQUENCE [LARGE SCALE GENOMIC DNA]</scope>
    <source>
        <strain evidence="2">0111107301</strain>
        <tissue evidence="2">Whole body</tissue>
    </source>
</reference>
<evidence type="ECO:0000313" key="3">
    <source>
        <dbReference type="Proteomes" id="UP000053105"/>
    </source>
</evidence>
<organism evidence="2 3">
    <name type="scientific">Melipona quadrifasciata</name>
    <dbReference type="NCBI Taxonomy" id="166423"/>
    <lineage>
        <taxon>Eukaryota</taxon>
        <taxon>Metazoa</taxon>
        <taxon>Ecdysozoa</taxon>
        <taxon>Arthropoda</taxon>
        <taxon>Hexapoda</taxon>
        <taxon>Insecta</taxon>
        <taxon>Pterygota</taxon>
        <taxon>Neoptera</taxon>
        <taxon>Endopterygota</taxon>
        <taxon>Hymenoptera</taxon>
        <taxon>Apocrita</taxon>
        <taxon>Aculeata</taxon>
        <taxon>Apoidea</taxon>
        <taxon>Anthophila</taxon>
        <taxon>Apidae</taxon>
        <taxon>Melipona</taxon>
    </lineage>
</organism>
<accession>A0A0N0BKS2</accession>
<feature type="region of interest" description="Disordered" evidence="1">
    <location>
        <begin position="511"/>
        <end position="541"/>
    </location>
</feature>
<keyword evidence="3" id="KW-1185">Reference proteome</keyword>
<evidence type="ECO:0000256" key="1">
    <source>
        <dbReference type="SAM" id="MobiDB-lite"/>
    </source>
</evidence>
<dbReference type="AlphaFoldDB" id="A0A0N0BKS2"/>
<feature type="region of interest" description="Disordered" evidence="1">
    <location>
        <begin position="682"/>
        <end position="703"/>
    </location>
</feature>
<proteinExistence type="predicted"/>
<dbReference type="EMBL" id="KQ435693">
    <property type="protein sequence ID" value="KOX81012.1"/>
    <property type="molecule type" value="Genomic_DNA"/>
</dbReference>
<dbReference type="Proteomes" id="UP000053105">
    <property type="component" value="Unassembled WGS sequence"/>
</dbReference>
<feature type="compositionally biased region" description="Basic and acidic residues" evidence="1">
    <location>
        <begin position="108"/>
        <end position="117"/>
    </location>
</feature>
<feature type="region of interest" description="Disordered" evidence="1">
    <location>
        <begin position="78"/>
        <end position="117"/>
    </location>
</feature>
<sequence>MEPREGGFDRRWQKMCEWLAGFLGRYGGSHVDLEARPLMEMTMTHQSSYYNSDAPAGGVVSVPHVASQRLAQISDLRLNNSASDSSTCEKQELSSESNEADPPSVKLSEARKVGSDKRINRSEILQPPIKRRKWARQGKGEYTSRNFSIDRLTVVAWRWSPAAEKSPREGFPRGALPDRKLRAMALNGHDSHKKEQWLNIVIYYINSIQCNNAIIDSLFSFKNKPPACDAYQCTTYHGPKCVLDRGTETVMMQSRLARPVLHDMIEINLLPVRADHCDPNVFLTELCEQISNYEERPVLSKKKKEINEKEGTMKKDYIASYFNGIRTNVTYLNGFLNVKTLKNSRFNHKTLKLSKPKFLTPRNLIKSIVIDIIVDYIASKLEEKSCSKRENKPCRLQFIKNKEACDGLQRYYRDLRKKEAMGRDSIMIWGRIDYQDEMEAKFSTGRLNSKKCYLFVTLEREITNVTIEPPCKLEHGSSGSILVPSRDFVAPRRSKDPFCLVSHYQATTLPMDISNKKTGSESSELSPNEPRHEESPEIASSEKKDFSFANFEDFGIRYFFEECKMENMNALKVYTEDESRWFYELPSTRKGLKTTSFDDRSNPQFVIFPTLCPPDPGFSPGINLGRSIAPSSKSFLEEELLREKISWLKKRKEIEQEVTYLQSTHHNRRVLFQQPSQKWHRQQSVTCKRQKQQESATERRDKIGQEREILRQKDAPYGGLRVFHDEAVTSSKTVLDRRDSMKTLNMLTAVEEITYEQILFVIASFNCGNGEQRLRHRYEDRYEVSRNRFCPPSTKYSALELVFYDSFLVI</sequence>
<feature type="compositionally biased region" description="Basic and acidic residues" evidence="1">
    <location>
        <begin position="529"/>
        <end position="541"/>
    </location>
</feature>
<name>A0A0N0BKS2_9HYME</name>
<gene>
    <name evidence="2" type="ORF">WN51_05699</name>
</gene>